<gene>
    <name evidence="1" type="ORF">Syun_006108</name>
</gene>
<dbReference type="EMBL" id="JBBNAF010000003">
    <property type="protein sequence ID" value="KAK9159767.1"/>
    <property type="molecule type" value="Genomic_DNA"/>
</dbReference>
<organism evidence="1 2">
    <name type="scientific">Stephania yunnanensis</name>
    <dbReference type="NCBI Taxonomy" id="152371"/>
    <lineage>
        <taxon>Eukaryota</taxon>
        <taxon>Viridiplantae</taxon>
        <taxon>Streptophyta</taxon>
        <taxon>Embryophyta</taxon>
        <taxon>Tracheophyta</taxon>
        <taxon>Spermatophyta</taxon>
        <taxon>Magnoliopsida</taxon>
        <taxon>Ranunculales</taxon>
        <taxon>Menispermaceae</taxon>
        <taxon>Menispermoideae</taxon>
        <taxon>Cissampelideae</taxon>
        <taxon>Stephania</taxon>
    </lineage>
</organism>
<sequence>MTKHLCSSDNSSYSSPVPYVGLYIAGATLEVNESPIEVHEERSRFVLKLICKLELLEDKVQWSFSEGYRVTRLIDPEAVEDIDDTENPILIPTPVEDQQVLDTTIEEV</sequence>
<dbReference type="Proteomes" id="UP001420932">
    <property type="component" value="Unassembled WGS sequence"/>
</dbReference>
<accession>A0AAP0KXN9</accession>
<reference evidence="1 2" key="1">
    <citation type="submission" date="2024-01" db="EMBL/GenBank/DDBJ databases">
        <title>Genome assemblies of Stephania.</title>
        <authorList>
            <person name="Yang L."/>
        </authorList>
    </citation>
    <scope>NUCLEOTIDE SEQUENCE [LARGE SCALE GENOMIC DNA]</scope>
    <source>
        <strain evidence="1">YNDBR</strain>
        <tissue evidence="1">Leaf</tissue>
    </source>
</reference>
<comment type="caution">
    <text evidence="1">The sequence shown here is derived from an EMBL/GenBank/DDBJ whole genome shotgun (WGS) entry which is preliminary data.</text>
</comment>
<keyword evidence="2" id="KW-1185">Reference proteome</keyword>
<dbReference type="AlphaFoldDB" id="A0AAP0KXN9"/>
<proteinExistence type="predicted"/>
<name>A0AAP0KXN9_9MAGN</name>
<evidence type="ECO:0000313" key="2">
    <source>
        <dbReference type="Proteomes" id="UP001420932"/>
    </source>
</evidence>
<protein>
    <submittedName>
        <fullName evidence="1">Uncharacterized protein</fullName>
    </submittedName>
</protein>
<evidence type="ECO:0000313" key="1">
    <source>
        <dbReference type="EMBL" id="KAK9159767.1"/>
    </source>
</evidence>